<evidence type="ECO:0000313" key="6">
    <source>
        <dbReference type="Proteomes" id="UP000488956"/>
    </source>
</evidence>
<dbReference type="Proteomes" id="UP000460718">
    <property type="component" value="Unassembled WGS sequence"/>
</dbReference>
<evidence type="ECO:0000313" key="3">
    <source>
        <dbReference type="EMBL" id="KAE9190873.1"/>
    </source>
</evidence>
<dbReference type="Proteomes" id="UP000476176">
    <property type="component" value="Unassembled WGS sequence"/>
</dbReference>
<reference evidence="4 5" key="1">
    <citation type="submission" date="2018-09" db="EMBL/GenBank/DDBJ databases">
        <title>Genomic investigation of the strawberry pathogen Phytophthora fragariae indicates pathogenicity is determined by transcriptional variation in three key races.</title>
        <authorList>
            <person name="Adams T.M."/>
            <person name="Armitage A.D."/>
            <person name="Sobczyk M.K."/>
            <person name="Bates H.J."/>
            <person name="Dunwell J.M."/>
            <person name="Nellist C.F."/>
            <person name="Harrison R.J."/>
        </authorList>
    </citation>
    <scope>NUCLEOTIDE SEQUENCE [LARGE SCALE GENOMIC DNA]</scope>
    <source>
        <strain evidence="3 5">BC-23</strain>
        <strain evidence="2 6">ONT-3</strain>
        <strain evidence="1 4">SCRP245</strain>
    </source>
</reference>
<proteinExistence type="predicted"/>
<dbReference type="EMBL" id="QXFX01002128">
    <property type="protein sequence ID" value="KAE9080395.1"/>
    <property type="molecule type" value="Genomic_DNA"/>
</dbReference>
<evidence type="ECO:0000313" key="1">
    <source>
        <dbReference type="EMBL" id="KAE9018910.1"/>
    </source>
</evidence>
<dbReference type="EMBL" id="QXGC01002097">
    <property type="protein sequence ID" value="KAE9190873.1"/>
    <property type="molecule type" value="Genomic_DNA"/>
</dbReference>
<accession>A0A6A3LKA5</accession>
<evidence type="ECO:0000313" key="4">
    <source>
        <dbReference type="Proteomes" id="UP000460718"/>
    </source>
</evidence>
<gene>
    <name evidence="3" type="ORF">PF004_g21777</name>
    <name evidence="2" type="ORF">PF010_g22400</name>
    <name evidence="1" type="ORF">PF011_g6057</name>
</gene>
<comment type="caution">
    <text evidence="1">The sequence shown here is derived from an EMBL/GenBank/DDBJ whole genome shotgun (WGS) entry which is preliminary data.</text>
</comment>
<protein>
    <submittedName>
        <fullName evidence="1">Uncharacterized protein</fullName>
    </submittedName>
</protein>
<dbReference type="AlphaFoldDB" id="A0A6A3LKA5"/>
<name>A0A6A3LKA5_9STRA</name>
<dbReference type="EMBL" id="QXFW01000249">
    <property type="protein sequence ID" value="KAE9018910.1"/>
    <property type="molecule type" value="Genomic_DNA"/>
</dbReference>
<sequence>MNKLLVATLVVLSGVTNVSVVSLDIATFLASFPLITRELTMSTNSFVQTPRRAFAQPCPNSGSF</sequence>
<evidence type="ECO:0000313" key="5">
    <source>
        <dbReference type="Proteomes" id="UP000476176"/>
    </source>
</evidence>
<organism evidence="1 4">
    <name type="scientific">Phytophthora fragariae</name>
    <dbReference type="NCBI Taxonomy" id="53985"/>
    <lineage>
        <taxon>Eukaryota</taxon>
        <taxon>Sar</taxon>
        <taxon>Stramenopiles</taxon>
        <taxon>Oomycota</taxon>
        <taxon>Peronosporomycetes</taxon>
        <taxon>Peronosporales</taxon>
        <taxon>Peronosporaceae</taxon>
        <taxon>Phytophthora</taxon>
    </lineage>
</organism>
<dbReference type="Proteomes" id="UP000488956">
    <property type="component" value="Unassembled WGS sequence"/>
</dbReference>
<evidence type="ECO:0000313" key="2">
    <source>
        <dbReference type="EMBL" id="KAE9080395.1"/>
    </source>
</evidence>